<dbReference type="PANTHER" id="PTHR43335:SF4">
    <property type="entry name" value="ABC TRANSPORTER, ATP-BINDING PROTEIN"/>
    <property type="match status" value="1"/>
</dbReference>
<sequence>MIEIRDLTKRYGRTTAVDRLTLTVRPGHVTGFLGPNGAGKSTTLRLLLGLHRPTSGSTLIDGQPFAARRRGLRHVGALLDAGDVHGGRSARSHLRALAASNAIGRSRVDEVLGEVGLTGVAGRRIGGFSLGMKQRLGIAAALLGDPPTLLFDEPFNGLDPAGVRWVRELFRRLAAEGRTVLVSSHLMSEMEQTAQHLVVIGRGELIADESLAEFATRSVRTQVVVRTPDPTALTVAVREVGADVGTAPDGSLTVTGLSPTALGDLAFTRGIPVHELITRSTSLEEAFMNLTADRVDYRAGEDR</sequence>
<comment type="similarity">
    <text evidence="1">Belongs to the ABC transporter superfamily.</text>
</comment>
<keyword evidence="6" id="KW-1185">Reference proteome</keyword>
<dbReference type="SUPFAM" id="SSF52540">
    <property type="entry name" value="P-loop containing nucleoside triphosphate hydrolases"/>
    <property type="match status" value="1"/>
</dbReference>
<evidence type="ECO:0000256" key="2">
    <source>
        <dbReference type="ARBA" id="ARBA00022448"/>
    </source>
</evidence>
<dbReference type="PROSITE" id="PS50893">
    <property type="entry name" value="ABC_TRANSPORTER_2"/>
    <property type="match status" value="1"/>
</dbReference>
<dbReference type="OrthoDB" id="9781246at2"/>
<evidence type="ECO:0000256" key="4">
    <source>
        <dbReference type="ARBA" id="ARBA00022840"/>
    </source>
</evidence>
<dbReference type="InterPro" id="IPR027417">
    <property type="entry name" value="P-loop_NTPase"/>
</dbReference>
<keyword evidence="4 5" id="KW-0067">ATP-binding</keyword>
<dbReference type="Gene3D" id="3.40.50.300">
    <property type="entry name" value="P-loop containing nucleotide triphosphate hydrolases"/>
    <property type="match status" value="1"/>
</dbReference>
<dbReference type="Pfam" id="PF00005">
    <property type="entry name" value="ABC_tran"/>
    <property type="match status" value="1"/>
</dbReference>
<dbReference type="Proteomes" id="UP000198226">
    <property type="component" value="Chromosome I"/>
</dbReference>
<dbReference type="PANTHER" id="PTHR43335">
    <property type="entry name" value="ABC TRANSPORTER, ATP-BINDING PROTEIN"/>
    <property type="match status" value="1"/>
</dbReference>
<proteinExistence type="inferred from homology"/>
<dbReference type="PROSITE" id="PS00211">
    <property type="entry name" value="ABC_TRANSPORTER_1"/>
    <property type="match status" value="1"/>
</dbReference>
<accession>A0A120FA39</accession>
<dbReference type="InterPro" id="IPR003593">
    <property type="entry name" value="AAA+_ATPase"/>
</dbReference>
<dbReference type="InterPro" id="IPR003439">
    <property type="entry name" value="ABC_transporter-like_ATP-bd"/>
</dbReference>
<dbReference type="RefSeq" id="WP_067301924.1">
    <property type="nucleotide sequence ID" value="NZ_JBEYAT010000007.1"/>
</dbReference>
<dbReference type="GO" id="GO:0005524">
    <property type="term" value="F:ATP binding"/>
    <property type="evidence" value="ECO:0007669"/>
    <property type="project" value="UniProtKB-KW"/>
</dbReference>
<protein>
    <submittedName>
        <fullName evidence="5">ABC-2 type transport system ATP-binding protein</fullName>
    </submittedName>
</protein>
<dbReference type="EMBL" id="LT607752">
    <property type="protein sequence ID" value="SCG81060.1"/>
    <property type="molecule type" value="Genomic_DNA"/>
</dbReference>
<dbReference type="AlphaFoldDB" id="A0A120FA39"/>
<reference evidence="6" key="1">
    <citation type="submission" date="2016-06" db="EMBL/GenBank/DDBJ databases">
        <authorList>
            <person name="Varghese N."/>
            <person name="Submissions Spin"/>
        </authorList>
    </citation>
    <scope>NUCLEOTIDE SEQUENCE [LARGE SCALE GENOMIC DNA]</scope>
    <source>
        <strain evidence="6">DSM 44983</strain>
    </source>
</reference>
<evidence type="ECO:0000313" key="5">
    <source>
        <dbReference type="EMBL" id="SCG81060.1"/>
    </source>
</evidence>
<dbReference type="SMART" id="SM00382">
    <property type="entry name" value="AAA"/>
    <property type="match status" value="1"/>
</dbReference>
<dbReference type="GO" id="GO:0016887">
    <property type="term" value="F:ATP hydrolysis activity"/>
    <property type="evidence" value="ECO:0007669"/>
    <property type="project" value="InterPro"/>
</dbReference>
<gene>
    <name evidence="5" type="ORF">GA0070623_5433</name>
</gene>
<dbReference type="InterPro" id="IPR017871">
    <property type="entry name" value="ABC_transporter-like_CS"/>
</dbReference>
<evidence type="ECO:0000313" key="6">
    <source>
        <dbReference type="Proteomes" id="UP000198226"/>
    </source>
</evidence>
<keyword evidence="2" id="KW-0813">Transport</keyword>
<name>A0A120FA39_9ACTN</name>
<evidence type="ECO:0000256" key="1">
    <source>
        <dbReference type="ARBA" id="ARBA00005417"/>
    </source>
</evidence>
<keyword evidence="3" id="KW-0547">Nucleotide-binding</keyword>
<organism evidence="5 6">
    <name type="scientific">Micromonospora rifamycinica</name>
    <dbReference type="NCBI Taxonomy" id="291594"/>
    <lineage>
        <taxon>Bacteria</taxon>
        <taxon>Bacillati</taxon>
        <taxon>Actinomycetota</taxon>
        <taxon>Actinomycetes</taxon>
        <taxon>Micromonosporales</taxon>
        <taxon>Micromonosporaceae</taxon>
        <taxon>Micromonospora</taxon>
    </lineage>
</organism>
<evidence type="ECO:0000256" key="3">
    <source>
        <dbReference type="ARBA" id="ARBA00022741"/>
    </source>
</evidence>